<protein>
    <submittedName>
        <fullName evidence="2">Uncharacterized protein</fullName>
    </submittedName>
</protein>
<feature type="non-terminal residue" evidence="2">
    <location>
        <position position="54"/>
    </location>
</feature>
<feature type="compositionally biased region" description="Basic and acidic residues" evidence="1">
    <location>
        <begin position="12"/>
        <end position="21"/>
    </location>
</feature>
<evidence type="ECO:0000313" key="3">
    <source>
        <dbReference type="Proteomes" id="UP001372834"/>
    </source>
</evidence>
<dbReference type="AlphaFoldDB" id="A0AAN8NQF5"/>
<dbReference type="Proteomes" id="UP001372834">
    <property type="component" value="Unassembled WGS sequence"/>
</dbReference>
<organism evidence="2 3">
    <name type="scientific">Polyplax serrata</name>
    <name type="common">Common mouse louse</name>
    <dbReference type="NCBI Taxonomy" id="468196"/>
    <lineage>
        <taxon>Eukaryota</taxon>
        <taxon>Metazoa</taxon>
        <taxon>Ecdysozoa</taxon>
        <taxon>Arthropoda</taxon>
        <taxon>Hexapoda</taxon>
        <taxon>Insecta</taxon>
        <taxon>Pterygota</taxon>
        <taxon>Neoptera</taxon>
        <taxon>Paraneoptera</taxon>
        <taxon>Psocodea</taxon>
        <taxon>Troctomorpha</taxon>
        <taxon>Phthiraptera</taxon>
        <taxon>Anoplura</taxon>
        <taxon>Polyplacidae</taxon>
        <taxon>Polyplax</taxon>
    </lineage>
</organism>
<comment type="caution">
    <text evidence="2">The sequence shown here is derived from an EMBL/GenBank/DDBJ whole genome shotgun (WGS) entry which is preliminary data.</text>
</comment>
<sequence>MSEKSGVGTELVARRRKDEVKKNKKTWRTAQNVDCGRRQQEILQKAEQGREKKE</sequence>
<accession>A0AAN8NQF5</accession>
<reference evidence="2 3" key="1">
    <citation type="submission" date="2023-10" db="EMBL/GenBank/DDBJ databases">
        <title>Genomes of two closely related lineages of the louse Polyplax serrata with different host specificities.</title>
        <authorList>
            <person name="Martinu J."/>
            <person name="Tarabai H."/>
            <person name="Stefka J."/>
            <person name="Hypsa V."/>
        </authorList>
    </citation>
    <scope>NUCLEOTIDE SEQUENCE [LARGE SCALE GENOMIC DNA]</scope>
    <source>
        <strain evidence="2">HR10_N</strain>
    </source>
</reference>
<gene>
    <name evidence="2" type="ORF">RUM43_009413</name>
</gene>
<evidence type="ECO:0000256" key="1">
    <source>
        <dbReference type="SAM" id="MobiDB-lite"/>
    </source>
</evidence>
<feature type="region of interest" description="Disordered" evidence="1">
    <location>
        <begin position="1"/>
        <end position="33"/>
    </location>
</feature>
<dbReference type="EMBL" id="JAWJWE010000038">
    <property type="protein sequence ID" value="KAK6623561.1"/>
    <property type="molecule type" value="Genomic_DNA"/>
</dbReference>
<proteinExistence type="predicted"/>
<evidence type="ECO:0000313" key="2">
    <source>
        <dbReference type="EMBL" id="KAK6623561.1"/>
    </source>
</evidence>
<name>A0AAN8NQF5_POLSC</name>